<comment type="subcellular location">
    <subcellularLocation>
        <location evidence="2">Endoplasmic reticulum membrane</location>
        <topology evidence="2">Multi-pass membrane protein</topology>
    </subcellularLocation>
</comment>
<comment type="function">
    <text evidence="1">Conjugation of reduced glutathione to a wide number of exogenous and endogenous hydrophobic electrophiles.</text>
</comment>
<feature type="transmembrane region" description="Helical" evidence="13">
    <location>
        <begin position="6"/>
        <end position="25"/>
    </location>
</feature>
<dbReference type="RefSeq" id="WP_159411176.1">
    <property type="nucleotide sequence ID" value="NZ_CP026115.2"/>
</dbReference>
<keyword evidence="7 13" id="KW-1133">Transmembrane helix</keyword>
<evidence type="ECO:0000256" key="11">
    <source>
        <dbReference type="ARBA" id="ARBA00039397"/>
    </source>
</evidence>
<evidence type="ECO:0000256" key="1">
    <source>
        <dbReference type="ARBA" id="ARBA00003701"/>
    </source>
</evidence>
<dbReference type="PANTHER" id="PTHR10689:SF6">
    <property type="entry name" value="MICROSOMAL GLUTATHIONE S-TRANSFERASE 1"/>
    <property type="match status" value="1"/>
</dbReference>
<dbReference type="InterPro" id="IPR023352">
    <property type="entry name" value="MAPEG-like_dom_sf"/>
</dbReference>
<reference evidence="14 15" key="1">
    <citation type="submission" date="2020-02" db="EMBL/GenBank/DDBJ databases">
        <title>Pseudomonas Putida W5 Complete Genome Assembly.</title>
        <authorList>
            <person name="Yuan Z.-C."/>
            <person name="Shaw G.A."/>
            <person name="Cusano A.D."/>
            <person name="Caddey B.J."/>
            <person name="Weselowski B.J."/>
        </authorList>
    </citation>
    <scope>NUCLEOTIDE SEQUENCE [LARGE SCALE GENOMIC DNA]</scope>
    <source>
        <strain evidence="14 15">W5</strain>
    </source>
</reference>
<evidence type="ECO:0000256" key="6">
    <source>
        <dbReference type="ARBA" id="ARBA00022824"/>
    </source>
</evidence>
<dbReference type="SUPFAM" id="SSF161084">
    <property type="entry name" value="MAPEG domain-like"/>
    <property type="match status" value="1"/>
</dbReference>
<keyword evidence="9 13" id="KW-0472">Membrane</keyword>
<dbReference type="InterPro" id="IPR040162">
    <property type="entry name" value="MGST1-like"/>
</dbReference>
<evidence type="ECO:0000256" key="4">
    <source>
        <dbReference type="ARBA" id="ARBA00022679"/>
    </source>
</evidence>
<dbReference type="AlphaFoldDB" id="A0A6I6XX27"/>
<evidence type="ECO:0000256" key="10">
    <source>
        <dbReference type="ARBA" id="ARBA00038540"/>
    </source>
</evidence>
<dbReference type="GO" id="GO:0016020">
    <property type="term" value="C:membrane"/>
    <property type="evidence" value="ECO:0007669"/>
    <property type="project" value="InterPro"/>
</dbReference>
<evidence type="ECO:0000256" key="12">
    <source>
        <dbReference type="ARBA" id="ARBA00049385"/>
    </source>
</evidence>
<evidence type="ECO:0000313" key="14">
    <source>
        <dbReference type="EMBL" id="QHG65865.1"/>
    </source>
</evidence>
<keyword evidence="8" id="KW-0007">Acetylation</keyword>
<comment type="subunit">
    <text evidence="10">Homotrimer; The trimer binds only one molecule of glutathione.</text>
</comment>
<dbReference type="Proteomes" id="UP000464480">
    <property type="component" value="Chromosome"/>
</dbReference>
<feature type="transmembrane region" description="Helical" evidence="13">
    <location>
        <begin position="118"/>
        <end position="141"/>
    </location>
</feature>
<proteinExistence type="predicted"/>
<evidence type="ECO:0000256" key="13">
    <source>
        <dbReference type="SAM" id="Phobius"/>
    </source>
</evidence>
<gene>
    <name evidence="14" type="ORF">C2H86_16265</name>
</gene>
<dbReference type="Pfam" id="PF01124">
    <property type="entry name" value="MAPEG"/>
    <property type="match status" value="1"/>
</dbReference>
<evidence type="ECO:0000256" key="3">
    <source>
        <dbReference type="ARBA" id="ARBA00012452"/>
    </source>
</evidence>
<comment type="catalytic activity">
    <reaction evidence="12">
        <text>RX + glutathione = an S-substituted glutathione + a halide anion + H(+)</text>
        <dbReference type="Rhea" id="RHEA:16437"/>
        <dbReference type="ChEBI" id="CHEBI:15378"/>
        <dbReference type="ChEBI" id="CHEBI:16042"/>
        <dbReference type="ChEBI" id="CHEBI:17792"/>
        <dbReference type="ChEBI" id="CHEBI:57925"/>
        <dbReference type="ChEBI" id="CHEBI:90779"/>
        <dbReference type="EC" id="2.5.1.18"/>
    </reaction>
    <physiologicalReaction direction="left-to-right" evidence="12">
        <dbReference type="Rhea" id="RHEA:16438"/>
    </physiologicalReaction>
</comment>
<evidence type="ECO:0000256" key="9">
    <source>
        <dbReference type="ARBA" id="ARBA00023136"/>
    </source>
</evidence>
<dbReference type="EMBL" id="CP026115">
    <property type="protein sequence ID" value="QHG65865.1"/>
    <property type="molecule type" value="Genomic_DNA"/>
</dbReference>
<dbReference type="GO" id="GO:0004364">
    <property type="term" value="F:glutathione transferase activity"/>
    <property type="evidence" value="ECO:0007669"/>
    <property type="project" value="UniProtKB-EC"/>
</dbReference>
<evidence type="ECO:0000256" key="8">
    <source>
        <dbReference type="ARBA" id="ARBA00022990"/>
    </source>
</evidence>
<evidence type="ECO:0000313" key="15">
    <source>
        <dbReference type="Proteomes" id="UP000464480"/>
    </source>
</evidence>
<dbReference type="Gene3D" id="1.20.120.550">
    <property type="entry name" value="Membrane associated eicosanoid/glutathione metabolism-like domain"/>
    <property type="match status" value="1"/>
</dbReference>
<keyword evidence="6" id="KW-0256">Endoplasmic reticulum</keyword>
<dbReference type="EC" id="2.5.1.18" evidence="3"/>
<accession>A0A6I6XX27</accession>
<keyword evidence="5 13" id="KW-0812">Transmembrane</keyword>
<dbReference type="PANTHER" id="PTHR10689">
    <property type="entry name" value="MICROSOMAL GLUTATHIONE S-TRANSFERASE 1"/>
    <property type="match status" value="1"/>
</dbReference>
<organism evidence="14 15">
    <name type="scientific">Pseudomonas putida</name>
    <name type="common">Arthrobacter siderocapsulatus</name>
    <dbReference type="NCBI Taxonomy" id="303"/>
    <lineage>
        <taxon>Bacteria</taxon>
        <taxon>Pseudomonadati</taxon>
        <taxon>Pseudomonadota</taxon>
        <taxon>Gammaproteobacteria</taxon>
        <taxon>Pseudomonadales</taxon>
        <taxon>Pseudomonadaceae</taxon>
        <taxon>Pseudomonas</taxon>
    </lineage>
</organism>
<keyword evidence="4" id="KW-0808">Transferase</keyword>
<name>A0A6I6XX27_PSEPU</name>
<dbReference type="InterPro" id="IPR001129">
    <property type="entry name" value="Membr-assoc_MAPEG"/>
</dbReference>
<evidence type="ECO:0000256" key="5">
    <source>
        <dbReference type="ARBA" id="ARBA00022692"/>
    </source>
</evidence>
<sequence>MNGALNVYALCVVVLFLKMFAVSCYQGWFRLRHRAFTNAEDAAVFNRVARESELAQVIRASRAWANDLENIPAFFALGGLAIAMNAPAAATVGLSILFTVARVLHTLAYLSGVQPWRTVFYGVGVLCLLGFCGSLTVTMLLR</sequence>
<feature type="transmembrane region" description="Helical" evidence="13">
    <location>
        <begin position="71"/>
        <end position="98"/>
    </location>
</feature>
<evidence type="ECO:0000256" key="2">
    <source>
        <dbReference type="ARBA" id="ARBA00004477"/>
    </source>
</evidence>
<protein>
    <recommendedName>
        <fullName evidence="11">Microsomal glutathione S-transferase 1</fullName>
        <ecNumber evidence="3">2.5.1.18</ecNumber>
    </recommendedName>
</protein>
<evidence type="ECO:0000256" key="7">
    <source>
        <dbReference type="ARBA" id="ARBA00022989"/>
    </source>
</evidence>